<feature type="binding site" evidence="29">
    <location>
        <position position="839"/>
    </location>
    <ligand>
        <name>AMP</name>
        <dbReference type="ChEBI" id="CHEBI:456215"/>
    </ligand>
</feature>
<comment type="catalytic activity">
    <reaction evidence="24">
        <text>a nucleoside 3',5'-cyclic phosphate + H2O = a nucleoside 5'-phosphate + H(+)</text>
        <dbReference type="Rhea" id="RHEA:14653"/>
        <dbReference type="ChEBI" id="CHEBI:15377"/>
        <dbReference type="ChEBI" id="CHEBI:15378"/>
        <dbReference type="ChEBI" id="CHEBI:57867"/>
        <dbReference type="ChEBI" id="CHEBI:58464"/>
        <dbReference type="EC" id="3.1.4.17"/>
    </reaction>
    <physiologicalReaction direction="left-to-right" evidence="24">
        <dbReference type="Rhea" id="RHEA:14654"/>
    </physiologicalReaction>
</comment>
<dbReference type="SMART" id="SM00471">
    <property type="entry name" value="HDc"/>
    <property type="match status" value="1"/>
</dbReference>
<evidence type="ECO:0000256" key="8">
    <source>
        <dbReference type="ARBA" id="ARBA00022475"/>
    </source>
</evidence>
<feature type="binding site" evidence="30">
    <location>
        <position position="677"/>
    </location>
    <ligand>
        <name>Zn(2+)</name>
        <dbReference type="ChEBI" id="CHEBI:29105"/>
        <label>2</label>
    </ligand>
</feature>
<keyword evidence="16 31" id="KW-0378">Hydrolase</keyword>
<comment type="cofactor">
    <cofactor evidence="31">
        <name>a divalent metal cation</name>
        <dbReference type="ChEBI" id="CHEBI:60240"/>
    </cofactor>
    <text evidence="31">Binds 2 divalent metal cations per subunit. Site 1 may preferentially bind zinc ions, while site 2 has a preference for magnesium and/or manganese ions.</text>
</comment>
<keyword evidence="19" id="KW-0496">Mitochondrion</keyword>
<dbReference type="FunFam" id="3.30.450.40:FF:000007">
    <property type="entry name" value="Phosphodiesterase"/>
    <property type="match status" value="1"/>
</dbReference>
<feature type="binding site" evidence="30">
    <location>
        <position position="677"/>
    </location>
    <ligand>
        <name>Zn(2+)</name>
        <dbReference type="ChEBI" id="CHEBI:29105"/>
        <label>1</label>
    </ligand>
</feature>
<comment type="catalytic activity">
    <reaction evidence="22">
        <text>3',5'-cyclic AMP + H2O = AMP + H(+)</text>
        <dbReference type="Rhea" id="RHEA:25277"/>
        <dbReference type="ChEBI" id="CHEBI:15377"/>
        <dbReference type="ChEBI" id="CHEBI:15378"/>
        <dbReference type="ChEBI" id="CHEBI:58165"/>
        <dbReference type="ChEBI" id="CHEBI:456215"/>
    </reaction>
    <physiologicalReaction direction="left-to-right" evidence="22">
        <dbReference type="Rhea" id="RHEA:25278"/>
    </physiologicalReaction>
</comment>
<dbReference type="Proteomes" id="UP000694397">
    <property type="component" value="Chromosome 10"/>
</dbReference>
<gene>
    <name evidence="34" type="primary">PDE2A</name>
</gene>
<evidence type="ECO:0000256" key="30">
    <source>
        <dbReference type="PIRSR" id="PIRSR623088-3"/>
    </source>
</evidence>
<evidence type="ECO:0000256" key="7">
    <source>
        <dbReference type="ARBA" id="ARBA00011738"/>
    </source>
</evidence>
<evidence type="ECO:0000256" key="27">
    <source>
        <dbReference type="ARBA" id="ARBA00061038"/>
    </source>
</evidence>
<evidence type="ECO:0000256" key="32">
    <source>
        <dbReference type="SAM" id="MobiDB-lite"/>
    </source>
</evidence>
<evidence type="ECO:0000256" key="19">
    <source>
        <dbReference type="ARBA" id="ARBA00023128"/>
    </source>
</evidence>
<evidence type="ECO:0000256" key="22">
    <source>
        <dbReference type="ARBA" id="ARBA00033675"/>
    </source>
</evidence>
<dbReference type="GO" id="GO:0005741">
    <property type="term" value="C:mitochondrial outer membrane"/>
    <property type="evidence" value="ECO:0007669"/>
    <property type="project" value="UniProtKB-SubCell"/>
</dbReference>
<evidence type="ECO:0000256" key="4">
    <source>
        <dbReference type="ARBA" id="ARBA00004273"/>
    </source>
</evidence>
<dbReference type="OrthoDB" id="295473at2759"/>
<dbReference type="GO" id="GO:0005743">
    <property type="term" value="C:mitochondrial inner membrane"/>
    <property type="evidence" value="ECO:0007669"/>
    <property type="project" value="UniProtKB-SubCell"/>
</dbReference>
<dbReference type="PANTHER" id="PTHR11347">
    <property type="entry name" value="CYCLIC NUCLEOTIDE PHOSPHODIESTERASE"/>
    <property type="match status" value="1"/>
</dbReference>
<evidence type="ECO:0000256" key="26">
    <source>
        <dbReference type="ARBA" id="ARBA00058327"/>
    </source>
</evidence>
<dbReference type="InterPro" id="IPR003607">
    <property type="entry name" value="HD/PDEase_dom"/>
</dbReference>
<proteinExistence type="inferred from homology"/>
<dbReference type="Pfam" id="PF13185">
    <property type="entry name" value="GAF_2"/>
    <property type="match status" value="1"/>
</dbReference>
<evidence type="ECO:0000256" key="31">
    <source>
        <dbReference type="RuleBase" id="RU363067"/>
    </source>
</evidence>
<evidence type="ECO:0000313" key="34">
    <source>
        <dbReference type="Ensembl" id="ENSSFOP00015062511.1"/>
    </source>
</evidence>
<dbReference type="RefSeq" id="XP_018604114.2">
    <property type="nucleotide sequence ID" value="XM_018748598.2"/>
</dbReference>
<evidence type="ECO:0000313" key="35">
    <source>
        <dbReference type="Proteomes" id="UP000694397"/>
    </source>
</evidence>
<reference evidence="34" key="3">
    <citation type="submission" date="2025-09" db="UniProtKB">
        <authorList>
            <consortium name="Ensembl"/>
        </authorList>
    </citation>
    <scope>IDENTIFICATION</scope>
</reference>
<dbReference type="PROSITE" id="PS00126">
    <property type="entry name" value="PDEASE_I_1"/>
    <property type="match status" value="1"/>
</dbReference>
<comment type="similarity">
    <text evidence="27">Belongs to the cyclic nucleotide phosphodiesterase family. PDE2 subfamily.</text>
</comment>
<keyword evidence="9" id="KW-0963">Cytoplasm</keyword>
<dbReference type="GO" id="GO:0007165">
    <property type="term" value="P:signal transduction"/>
    <property type="evidence" value="ECO:0007669"/>
    <property type="project" value="InterPro"/>
</dbReference>
<dbReference type="Pfam" id="PF00233">
    <property type="entry name" value="PDEase_I"/>
    <property type="match status" value="1"/>
</dbReference>
<dbReference type="SMART" id="SM00065">
    <property type="entry name" value="GAF"/>
    <property type="match status" value="3"/>
</dbReference>
<keyword evidence="11 30" id="KW-0479">Metal-binding</keyword>
<protein>
    <recommendedName>
        <fullName evidence="31">Phosphodiesterase</fullName>
        <ecNumber evidence="31">3.1.4.-</ecNumber>
    </recommendedName>
</protein>
<dbReference type="InterPro" id="IPR023088">
    <property type="entry name" value="PDEase"/>
</dbReference>
<dbReference type="PROSITE" id="PS51845">
    <property type="entry name" value="PDEASE_I_2"/>
    <property type="match status" value="1"/>
</dbReference>
<comment type="cofactor">
    <cofactor evidence="2">
        <name>Zn(2+)</name>
        <dbReference type="ChEBI" id="CHEBI:29105"/>
    </cofactor>
</comment>
<sequence length="935" mass="105856">MGTRTGQQVFLRAEDPLSHSDAFQDALLRLASVTETRSLRNVVKEVLETVLPKVENVFVYLLEPQSGHLLCDDPPHELPAEGKLREVLTQKKRVQCGGLALSELHESQRNSLAAPLPPERRVLIIPLVDRDQALVIALILVSCKQLSEVEEQHLGILEKHVAVACKRVQASAQRPQGSLSPNPSHNSLAKPESARTGETYSELDRKILQLCGELYDLDAASLQLKVINYLQQETQSLCCCLLLVSEDNHQLFCQVVGDKVLEEEISFSLTFGRFGEVVEKKKSITLQNVSPEEHRQLNSLLGFEAQSMLCVPVVSRATSQVVALACAFNKMGGQKYTEADEHKIQHCFCYTSTVLTSTLAFQKEQKLKFECQALLQVAKNLFTHLDDVSVLLQEIIIEARNLSNAEICSVFLLDTVSHELVAKVFDGGVVNDDEKEFRIPADQGIAGHVATTGKILNIKDAYSHPLFYRGVDDSTGFRTRNILCFPIKDENNEVIGVAELVNKTNGPWFNRFDEDLATAFSIYCGISIAHSLLYKKVHEAQFRSHLANEMMMYHMKVSDEEVSKLLASGIEPVRKIHPSFAEFTYTPRSLPDESTPMGILSMFEDMGFTNTYKINLQTLARFCLMVKKGYRDPPYHNWMHAFSVSHFCYLLYKNLELSNYLEDIEIFALFVSCMCHDLDHRGTNNSFQVASKSVLAALYSSEGSVMERHHFAQAIAILNTHGCNIFDKFSRKDYQRMLDLMRDIILATDLAHHLRIFKDLQKMADAGYDPRNRNHHSLLLCLLMTSCDLSDQTKGWKTTRKIAELIYKEFFSQGDLEKAMGNRPSEMMDREKAYIPELQISFMEHIAMPVYKLLQEVFPKSTELYERVAANREQWTRVSHKFTIRGLPSNNSLDFLDEEYELLQAQAAQGEDVRKMNGCLEPRASLEDTDGEGNQ</sequence>
<evidence type="ECO:0000256" key="28">
    <source>
        <dbReference type="PIRSR" id="PIRSR623088-1"/>
    </source>
</evidence>
<dbReference type="EC" id="3.1.4.-" evidence="31"/>
<evidence type="ECO:0000256" key="1">
    <source>
        <dbReference type="ARBA" id="ARBA00001946"/>
    </source>
</evidence>
<comment type="cofactor">
    <cofactor evidence="1">
        <name>Mg(2+)</name>
        <dbReference type="ChEBI" id="CHEBI:18420"/>
    </cofactor>
</comment>
<dbReference type="FunFam" id="3.30.450.40:FF:000014">
    <property type="entry name" value="Phosphodiesterase"/>
    <property type="match status" value="1"/>
</dbReference>
<dbReference type="SUPFAM" id="SSF109604">
    <property type="entry name" value="HD-domain/PDEase-like"/>
    <property type="match status" value="1"/>
</dbReference>
<feature type="binding site" evidence="29">
    <location>
        <begin position="636"/>
        <end position="640"/>
    </location>
    <ligand>
        <name>AMP</name>
        <dbReference type="ChEBI" id="CHEBI:456215"/>
    </ligand>
</feature>
<dbReference type="InterPro" id="IPR003018">
    <property type="entry name" value="GAF"/>
</dbReference>
<keyword evidence="8" id="KW-1003">Cell membrane</keyword>
<feature type="binding site" evidence="30">
    <location>
        <position position="788"/>
    </location>
    <ligand>
        <name>Zn(2+)</name>
        <dbReference type="ChEBI" id="CHEBI:29105"/>
        <label>1</label>
    </ligand>
</feature>
<evidence type="ECO:0000256" key="2">
    <source>
        <dbReference type="ARBA" id="ARBA00001947"/>
    </source>
</evidence>
<dbReference type="InterPro" id="IPR029016">
    <property type="entry name" value="GAF-like_dom_sf"/>
</dbReference>
<evidence type="ECO:0000256" key="25">
    <source>
        <dbReference type="ARBA" id="ARBA00057992"/>
    </source>
</evidence>
<dbReference type="GO" id="GO:0046872">
    <property type="term" value="F:metal ion binding"/>
    <property type="evidence" value="ECO:0007669"/>
    <property type="project" value="UniProtKB-KW"/>
</dbReference>
<comment type="subcellular location">
    <subcellularLocation>
        <location evidence="3">Cell membrane</location>
    </subcellularLocation>
    <subcellularLocation>
        <location evidence="6">Cytoplasm</location>
    </subcellularLocation>
    <subcellularLocation>
        <location evidence="4">Mitochondrion inner membrane</location>
    </subcellularLocation>
    <subcellularLocation>
        <location evidence="5">Mitochondrion outer membrane</location>
    </subcellularLocation>
</comment>
<accession>A0A8C9VNB0</accession>
<reference evidence="34 35" key="1">
    <citation type="submission" date="2019-04" db="EMBL/GenBank/DDBJ databases">
        <authorList>
            <consortium name="Wellcome Sanger Institute Data Sharing"/>
        </authorList>
    </citation>
    <scope>NUCLEOTIDE SEQUENCE [LARGE SCALE GENOMIC DNA]</scope>
</reference>
<evidence type="ECO:0000256" key="21">
    <source>
        <dbReference type="ARBA" id="ARBA00023149"/>
    </source>
</evidence>
<feature type="domain" description="PDEase" evidence="33">
    <location>
        <begin position="558"/>
        <end position="882"/>
    </location>
</feature>
<dbReference type="GeneTree" id="ENSGT00940000159817"/>
<evidence type="ECO:0000256" key="3">
    <source>
        <dbReference type="ARBA" id="ARBA00004236"/>
    </source>
</evidence>
<dbReference type="Gene3D" id="3.30.450.40">
    <property type="match status" value="2"/>
</dbReference>
<dbReference type="InterPro" id="IPR002073">
    <property type="entry name" value="PDEase_catalytic_dom"/>
</dbReference>
<evidence type="ECO:0000256" key="23">
    <source>
        <dbReference type="ARBA" id="ARBA00033684"/>
    </source>
</evidence>
<feature type="compositionally biased region" description="Polar residues" evidence="32">
    <location>
        <begin position="173"/>
        <end position="187"/>
    </location>
</feature>
<evidence type="ECO:0000256" key="10">
    <source>
        <dbReference type="ARBA" id="ARBA00022535"/>
    </source>
</evidence>
<dbReference type="CDD" id="cd00077">
    <property type="entry name" value="HDc"/>
    <property type="match status" value="1"/>
</dbReference>
<evidence type="ECO:0000256" key="6">
    <source>
        <dbReference type="ARBA" id="ARBA00004496"/>
    </source>
</evidence>
<evidence type="ECO:0000256" key="5">
    <source>
        <dbReference type="ARBA" id="ARBA00004294"/>
    </source>
</evidence>
<evidence type="ECO:0000256" key="12">
    <source>
        <dbReference type="ARBA" id="ARBA00022737"/>
    </source>
</evidence>
<evidence type="ECO:0000256" key="24">
    <source>
        <dbReference type="ARBA" id="ARBA00033709"/>
    </source>
</evidence>
<feature type="binding site" evidence="29">
    <location>
        <position position="788"/>
    </location>
    <ligand>
        <name>AMP</name>
        <dbReference type="ChEBI" id="CHEBI:456215"/>
    </ligand>
</feature>
<feature type="binding site" evidence="30">
    <location>
        <position position="640"/>
    </location>
    <ligand>
        <name>Zn(2+)</name>
        <dbReference type="ChEBI" id="CHEBI:29105"/>
        <label>1</label>
    </ligand>
</feature>
<dbReference type="GO" id="GO:0005886">
    <property type="term" value="C:plasma membrane"/>
    <property type="evidence" value="ECO:0007669"/>
    <property type="project" value="UniProtKB-SubCell"/>
</dbReference>
<keyword evidence="14" id="KW-1000">Mitochondrion outer membrane</keyword>
<keyword evidence="17" id="KW-0862">Zinc</keyword>
<evidence type="ECO:0000256" key="17">
    <source>
        <dbReference type="ARBA" id="ARBA00022833"/>
    </source>
</evidence>
<keyword evidence="35" id="KW-1185">Reference proteome</keyword>
<reference evidence="34" key="2">
    <citation type="submission" date="2025-08" db="UniProtKB">
        <authorList>
            <consortium name="Ensembl"/>
        </authorList>
    </citation>
    <scope>IDENTIFICATION</scope>
</reference>
<dbReference type="Gene3D" id="1.10.1300.10">
    <property type="entry name" value="3'5'-cyclic nucleotide phosphodiesterase, catalytic domain"/>
    <property type="match status" value="1"/>
</dbReference>
<keyword evidence="21" id="KW-0114">cAMP</keyword>
<evidence type="ECO:0000256" key="14">
    <source>
        <dbReference type="ARBA" id="ARBA00022787"/>
    </source>
</evidence>
<keyword evidence="13" id="KW-0547">Nucleotide-binding</keyword>
<feature type="binding site" evidence="29">
    <location>
        <position position="677"/>
    </location>
    <ligand>
        <name>AMP</name>
        <dbReference type="ChEBI" id="CHEBI:456215"/>
    </ligand>
</feature>
<feature type="binding site" evidence="30">
    <location>
        <position position="676"/>
    </location>
    <ligand>
        <name>Zn(2+)</name>
        <dbReference type="ChEBI" id="CHEBI:29105"/>
        <label>1</label>
    </ligand>
</feature>
<dbReference type="GO" id="GO:0030553">
    <property type="term" value="F:cGMP binding"/>
    <property type="evidence" value="ECO:0007669"/>
    <property type="project" value="UniProtKB-KW"/>
</dbReference>
<evidence type="ECO:0000256" key="9">
    <source>
        <dbReference type="ARBA" id="ARBA00022490"/>
    </source>
</evidence>
<comment type="function">
    <text evidence="26">Regulates mitochondrial cAMP levels and respiration. Involved in the regulation of mitochondria morphology/dynamics and apoptotic cell death via local modulation of cAMP/PKA signaling in the mitochondrion, including the monitoring of local cAMP levels at the outer mitochondrial membrane and of PKA-dependent phosphorylation of DNM1L.</text>
</comment>
<keyword evidence="20" id="KW-0472">Membrane</keyword>
<evidence type="ECO:0000256" key="13">
    <source>
        <dbReference type="ARBA" id="ARBA00022741"/>
    </source>
</evidence>
<evidence type="ECO:0000256" key="18">
    <source>
        <dbReference type="ARBA" id="ARBA00022992"/>
    </source>
</evidence>
<dbReference type="Ensembl" id="ENSSFOT00015055645.1">
    <property type="protein sequence ID" value="ENSSFOP00015062511.1"/>
    <property type="gene ID" value="ENSSFOG00015025589.1"/>
</dbReference>
<dbReference type="Pfam" id="PF01590">
    <property type="entry name" value="GAF"/>
    <property type="match status" value="1"/>
</dbReference>
<dbReference type="AlphaFoldDB" id="A0A8C9VNB0"/>
<comment type="function">
    <text evidence="25">cGMP-activated cyclic nucleotide phosphodiesterase with a dual-specificity for the second messengers cAMP and cGMP, which are key regulators of many important physiological processes. Has a higher efficiency with cGMP compared to cAMP. Plays a role in cell growth and migration.</text>
</comment>
<dbReference type="InterPro" id="IPR036971">
    <property type="entry name" value="PDEase_catalytic_dom_sf"/>
</dbReference>
<evidence type="ECO:0000256" key="16">
    <source>
        <dbReference type="ARBA" id="ARBA00022801"/>
    </source>
</evidence>
<dbReference type="FunFam" id="1.10.1300.10:FF:000009">
    <property type="entry name" value="Phosphodiesterase"/>
    <property type="match status" value="1"/>
</dbReference>
<dbReference type="GO" id="GO:0004114">
    <property type="term" value="F:3',5'-cyclic-nucleotide phosphodiesterase activity"/>
    <property type="evidence" value="ECO:0007669"/>
    <property type="project" value="UniProtKB-EC"/>
</dbReference>
<organism evidence="34 35">
    <name type="scientific">Scleropages formosus</name>
    <name type="common">Asian bonytongue</name>
    <name type="synonym">Osteoglossum formosum</name>
    <dbReference type="NCBI Taxonomy" id="113540"/>
    <lineage>
        <taxon>Eukaryota</taxon>
        <taxon>Metazoa</taxon>
        <taxon>Chordata</taxon>
        <taxon>Craniata</taxon>
        <taxon>Vertebrata</taxon>
        <taxon>Euteleostomi</taxon>
        <taxon>Actinopterygii</taxon>
        <taxon>Neopterygii</taxon>
        <taxon>Teleostei</taxon>
        <taxon>Osteoglossocephala</taxon>
        <taxon>Osteoglossomorpha</taxon>
        <taxon>Osteoglossiformes</taxon>
        <taxon>Osteoglossidae</taxon>
        <taxon>Scleropages</taxon>
    </lineage>
</organism>
<evidence type="ECO:0000256" key="29">
    <source>
        <dbReference type="PIRSR" id="PIRSR623088-2"/>
    </source>
</evidence>
<feature type="region of interest" description="Disordered" evidence="32">
    <location>
        <begin position="173"/>
        <end position="197"/>
    </location>
</feature>
<evidence type="ECO:0000259" key="33">
    <source>
        <dbReference type="PROSITE" id="PS51845"/>
    </source>
</evidence>
<evidence type="ECO:0000256" key="15">
    <source>
        <dbReference type="ARBA" id="ARBA00022792"/>
    </source>
</evidence>
<dbReference type="GeneID" id="108932334"/>
<feature type="active site" description="Proton donor" evidence="28">
    <location>
        <position position="636"/>
    </location>
</feature>
<keyword evidence="10" id="KW-0140">cGMP</keyword>
<keyword evidence="18" id="KW-0142">cGMP-binding</keyword>
<dbReference type="SUPFAM" id="SSF55781">
    <property type="entry name" value="GAF domain-like"/>
    <property type="match status" value="3"/>
</dbReference>
<evidence type="ECO:0000256" key="20">
    <source>
        <dbReference type="ARBA" id="ARBA00023136"/>
    </source>
</evidence>
<evidence type="ECO:0000256" key="11">
    <source>
        <dbReference type="ARBA" id="ARBA00022723"/>
    </source>
</evidence>
<dbReference type="InterPro" id="IPR023174">
    <property type="entry name" value="PDEase_CS"/>
</dbReference>
<keyword evidence="15" id="KW-0999">Mitochondrion inner membrane</keyword>
<name>A0A8C9VNB0_SCLFO</name>
<dbReference type="PRINTS" id="PR00387">
    <property type="entry name" value="PDIESTERASE1"/>
</dbReference>
<comment type="subunit">
    <text evidence="7">Homodimer.</text>
</comment>
<comment type="catalytic activity">
    <reaction evidence="23">
        <text>3',5'-cyclic GMP + H2O = GMP + H(+)</text>
        <dbReference type="Rhea" id="RHEA:16957"/>
        <dbReference type="ChEBI" id="CHEBI:15377"/>
        <dbReference type="ChEBI" id="CHEBI:15378"/>
        <dbReference type="ChEBI" id="CHEBI:57746"/>
        <dbReference type="ChEBI" id="CHEBI:58115"/>
    </reaction>
    <physiologicalReaction direction="left-to-right" evidence="23">
        <dbReference type="Rhea" id="RHEA:16958"/>
    </physiologicalReaction>
</comment>
<keyword evidence="12" id="KW-0677">Repeat</keyword>